<protein>
    <recommendedName>
        <fullName evidence="5">UBC core domain-containing protein</fullName>
    </recommendedName>
</protein>
<name>A0A1L3FP78_BRAJP</name>
<accession>A0A1L3FP78</accession>
<dbReference type="EMBL" id="CP017637">
    <property type="protein sequence ID" value="APG15109.1"/>
    <property type="molecule type" value="Genomic_DNA"/>
</dbReference>
<proteinExistence type="predicted"/>
<evidence type="ECO:0000313" key="3">
    <source>
        <dbReference type="Proteomes" id="UP000181962"/>
    </source>
</evidence>
<reference evidence="2 4" key="2">
    <citation type="submission" date="2024-06" db="EMBL/GenBank/DDBJ databases">
        <title>Genomic Encyclopedia of Type Strains, Phase V (KMG-V): Genome sequencing to study the core and pangenomes of soil and plant-associated prokaryotes.</title>
        <authorList>
            <person name="Whitman W."/>
        </authorList>
    </citation>
    <scope>NUCLEOTIDE SEQUENCE [LARGE SCALE GENOMIC DNA]</scope>
    <source>
        <strain evidence="2 4">USDA 160</strain>
    </source>
</reference>
<sequence>MANANETPVPDPARGGEALERDLPLALKGRTLEEAGWCRIDALTLCVPLWSPSADFFLLRLQFHCYPEWPPSAQFVNPITKDYKLGDDDRWLPNIEAPHLRVHPNYNDQKRQLICNSTTLEFYDLRHSVEARHVWDPERHNFNHTLFTITEAMRLYYRGRQG</sequence>
<keyword evidence="4" id="KW-1185">Reference proteome</keyword>
<organism evidence="1 3">
    <name type="scientific">Bradyrhizobium japonicum</name>
    <dbReference type="NCBI Taxonomy" id="375"/>
    <lineage>
        <taxon>Bacteria</taxon>
        <taxon>Pseudomonadati</taxon>
        <taxon>Pseudomonadota</taxon>
        <taxon>Alphaproteobacteria</taxon>
        <taxon>Hyphomicrobiales</taxon>
        <taxon>Nitrobacteraceae</taxon>
        <taxon>Bradyrhizobium</taxon>
    </lineage>
</organism>
<evidence type="ECO:0000313" key="4">
    <source>
        <dbReference type="Proteomes" id="UP001549291"/>
    </source>
</evidence>
<evidence type="ECO:0000313" key="2">
    <source>
        <dbReference type="EMBL" id="MET4724899.1"/>
    </source>
</evidence>
<dbReference type="AlphaFoldDB" id="A0A1L3FP78"/>
<dbReference type="GeneID" id="92969803"/>
<evidence type="ECO:0000313" key="1">
    <source>
        <dbReference type="EMBL" id="APG15109.1"/>
    </source>
</evidence>
<dbReference type="Proteomes" id="UP000181962">
    <property type="component" value="Chromosome"/>
</dbReference>
<dbReference type="EMBL" id="JBEPTQ010000002">
    <property type="protein sequence ID" value="MET4724899.1"/>
    <property type="molecule type" value="Genomic_DNA"/>
</dbReference>
<reference evidence="1 3" key="1">
    <citation type="submission" date="2016-11" db="EMBL/GenBank/DDBJ databases">
        <title>Complete Genome Sequence of Bradyrhizobium sp. strain J5, an isolated from soybean nodule in Hokkaido.</title>
        <authorList>
            <person name="Kanehara K."/>
        </authorList>
    </citation>
    <scope>NUCLEOTIDE SEQUENCE [LARGE SCALE GENOMIC DNA]</scope>
    <source>
        <strain evidence="1 3">J5</strain>
    </source>
</reference>
<dbReference type="Proteomes" id="UP001549291">
    <property type="component" value="Unassembled WGS sequence"/>
</dbReference>
<dbReference type="RefSeq" id="WP_028143555.1">
    <property type="nucleotide sequence ID" value="NZ_CP017637.1"/>
</dbReference>
<dbReference type="OrthoDB" id="8243584at2"/>
<evidence type="ECO:0008006" key="5">
    <source>
        <dbReference type="Google" id="ProtNLM"/>
    </source>
</evidence>
<gene>
    <name evidence="2" type="ORF">ABIF63_009005</name>
    <name evidence="1" type="ORF">BKD09_43070</name>
</gene>